<proteinExistence type="predicted"/>
<feature type="signal peptide" evidence="1">
    <location>
        <begin position="1"/>
        <end position="26"/>
    </location>
</feature>
<dbReference type="Proteomes" id="UP001172457">
    <property type="component" value="Chromosome 1"/>
</dbReference>
<evidence type="ECO:0000313" key="3">
    <source>
        <dbReference type="EMBL" id="KAJ9567151.1"/>
    </source>
</evidence>
<reference evidence="3" key="1">
    <citation type="submission" date="2023-03" db="EMBL/GenBank/DDBJ databases">
        <title>Chromosome-scale reference genome and RAD-based genetic map of yellow starthistle (Centaurea solstitialis) reveal putative structural variation and QTLs associated with invader traits.</title>
        <authorList>
            <person name="Reatini B."/>
            <person name="Cang F.A."/>
            <person name="Jiang Q."/>
            <person name="Mckibben M.T.W."/>
            <person name="Barker M.S."/>
            <person name="Rieseberg L.H."/>
            <person name="Dlugosch K.M."/>
        </authorList>
    </citation>
    <scope>NUCLEOTIDE SEQUENCE</scope>
    <source>
        <strain evidence="3">CAN-66</strain>
        <tissue evidence="3">Leaf</tissue>
    </source>
</reference>
<dbReference type="InterPro" id="IPR045840">
    <property type="entry name" value="Ariadne"/>
</dbReference>
<organism evidence="3 4">
    <name type="scientific">Centaurea solstitialis</name>
    <name type="common">yellow star-thistle</name>
    <dbReference type="NCBI Taxonomy" id="347529"/>
    <lineage>
        <taxon>Eukaryota</taxon>
        <taxon>Viridiplantae</taxon>
        <taxon>Streptophyta</taxon>
        <taxon>Embryophyta</taxon>
        <taxon>Tracheophyta</taxon>
        <taxon>Spermatophyta</taxon>
        <taxon>Magnoliopsida</taxon>
        <taxon>eudicotyledons</taxon>
        <taxon>Gunneridae</taxon>
        <taxon>Pentapetalae</taxon>
        <taxon>asterids</taxon>
        <taxon>campanulids</taxon>
        <taxon>Asterales</taxon>
        <taxon>Asteraceae</taxon>
        <taxon>Carduoideae</taxon>
        <taxon>Cardueae</taxon>
        <taxon>Centaureinae</taxon>
        <taxon>Centaurea</taxon>
    </lineage>
</organism>
<evidence type="ECO:0000256" key="1">
    <source>
        <dbReference type="SAM" id="SignalP"/>
    </source>
</evidence>
<dbReference type="Gene3D" id="1.20.120.1750">
    <property type="match status" value="1"/>
</dbReference>
<feature type="domain" description="Ariadne" evidence="2">
    <location>
        <begin position="54"/>
        <end position="228"/>
    </location>
</feature>
<dbReference type="AlphaFoldDB" id="A0AA38U6S2"/>
<evidence type="ECO:0000259" key="2">
    <source>
        <dbReference type="Pfam" id="PF19422"/>
    </source>
</evidence>
<evidence type="ECO:0000313" key="4">
    <source>
        <dbReference type="Proteomes" id="UP001172457"/>
    </source>
</evidence>
<name>A0AA38U6S2_9ASTR</name>
<dbReference type="EMBL" id="JARYMX010000001">
    <property type="protein sequence ID" value="KAJ9567151.1"/>
    <property type="molecule type" value="Genomic_DNA"/>
</dbReference>
<protein>
    <recommendedName>
        <fullName evidence="2">Ariadne domain-containing protein</fullName>
    </recommendedName>
</protein>
<accession>A0AA38U6S2</accession>
<dbReference type="Pfam" id="PF19422">
    <property type="entry name" value="Ariadne"/>
    <property type="match status" value="1"/>
</dbReference>
<keyword evidence="1" id="KW-0732">Signal</keyword>
<sequence>MQPCQVCMWSAVLLVMWSSNGHSTHGEAIEGHTCGRFKEDHIANVARAKSEIVRYSHYHGRFKAHSDSFKAEIALKETLQKKISNMEARELKIKDYDWVTNGAERLFRSRRIISYSYPFAYYMFSGTFLSGEMTKEERNIKQNLFEDHQQQLEGHIEKLSLFLEEPFDDYLEEKVMETRMQIITLSKITDVLCKNLYDYIDNEILLHLGTTINIVPYRSMGADKAVELDL</sequence>
<keyword evidence="4" id="KW-1185">Reference proteome</keyword>
<comment type="caution">
    <text evidence="3">The sequence shown here is derived from an EMBL/GenBank/DDBJ whole genome shotgun (WGS) entry which is preliminary data.</text>
</comment>
<gene>
    <name evidence="3" type="ORF">OSB04_003117</name>
</gene>
<feature type="chain" id="PRO_5041312661" description="Ariadne domain-containing protein" evidence="1">
    <location>
        <begin position="27"/>
        <end position="230"/>
    </location>
</feature>